<evidence type="ECO:0000256" key="1">
    <source>
        <dbReference type="SAM" id="MobiDB-lite"/>
    </source>
</evidence>
<name>A0A395SXT0_9HYPO</name>
<evidence type="ECO:0000313" key="3">
    <source>
        <dbReference type="Proteomes" id="UP000266234"/>
    </source>
</evidence>
<feature type="compositionally biased region" description="Basic and acidic residues" evidence="1">
    <location>
        <begin position="17"/>
        <end position="36"/>
    </location>
</feature>
<dbReference type="Proteomes" id="UP000266234">
    <property type="component" value="Unassembled WGS sequence"/>
</dbReference>
<gene>
    <name evidence="2" type="ORF">FLONG3_4592</name>
</gene>
<keyword evidence="3" id="KW-1185">Reference proteome</keyword>
<comment type="caution">
    <text evidence="2">The sequence shown here is derived from an EMBL/GenBank/DDBJ whole genome shotgun (WGS) entry which is preliminary data.</text>
</comment>
<feature type="region of interest" description="Disordered" evidence="1">
    <location>
        <begin position="1"/>
        <end position="36"/>
    </location>
</feature>
<reference evidence="2 3" key="1">
    <citation type="journal article" date="2018" name="PLoS Pathog.">
        <title>Evolution of structural diversity of trichothecenes, a family of toxins produced by plant pathogenic and entomopathogenic fungi.</title>
        <authorList>
            <person name="Proctor R.H."/>
            <person name="McCormick S.P."/>
            <person name="Kim H.S."/>
            <person name="Cardoza R.E."/>
            <person name="Stanley A.M."/>
            <person name="Lindo L."/>
            <person name="Kelly A."/>
            <person name="Brown D.W."/>
            <person name="Lee T."/>
            <person name="Vaughan M.M."/>
            <person name="Alexander N.J."/>
            <person name="Busman M."/>
            <person name="Gutierrez S."/>
        </authorList>
    </citation>
    <scope>NUCLEOTIDE SEQUENCE [LARGE SCALE GENOMIC DNA]</scope>
    <source>
        <strain evidence="2 3">NRRL 20695</strain>
    </source>
</reference>
<sequence length="91" mass="9879">MPENAGQQSGAQSQQQDRPKFIIHEDGSSMTVRSRDPNDVAKAVEMLQAFTGEEYIASCSKLVPGSDMVITKLVTADGSFNDTVTDGRRTE</sequence>
<evidence type="ECO:0000313" key="2">
    <source>
        <dbReference type="EMBL" id="RGP77294.1"/>
    </source>
</evidence>
<accession>A0A395SXT0</accession>
<organism evidence="2 3">
    <name type="scientific">Fusarium longipes</name>
    <dbReference type="NCBI Taxonomy" id="694270"/>
    <lineage>
        <taxon>Eukaryota</taxon>
        <taxon>Fungi</taxon>
        <taxon>Dikarya</taxon>
        <taxon>Ascomycota</taxon>
        <taxon>Pezizomycotina</taxon>
        <taxon>Sordariomycetes</taxon>
        <taxon>Hypocreomycetidae</taxon>
        <taxon>Hypocreales</taxon>
        <taxon>Nectriaceae</taxon>
        <taxon>Fusarium</taxon>
    </lineage>
</organism>
<proteinExistence type="predicted"/>
<dbReference type="EMBL" id="PXOG01000099">
    <property type="protein sequence ID" value="RGP77294.1"/>
    <property type="molecule type" value="Genomic_DNA"/>
</dbReference>
<protein>
    <submittedName>
        <fullName evidence="2">Uncharacterized protein</fullName>
    </submittedName>
</protein>
<dbReference type="AlphaFoldDB" id="A0A395SXT0"/>
<feature type="compositionally biased region" description="Low complexity" evidence="1">
    <location>
        <begin position="1"/>
        <end position="16"/>
    </location>
</feature>